<protein>
    <submittedName>
        <fullName evidence="1">Uncharacterized protein</fullName>
    </submittedName>
</protein>
<organism evidence="1 2">
    <name type="scientific">Pristionchus fissidentatus</name>
    <dbReference type="NCBI Taxonomy" id="1538716"/>
    <lineage>
        <taxon>Eukaryota</taxon>
        <taxon>Metazoa</taxon>
        <taxon>Ecdysozoa</taxon>
        <taxon>Nematoda</taxon>
        <taxon>Chromadorea</taxon>
        <taxon>Rhabditida</taxon>
        <taxon>Rhabditina</taxon>
        <taxon>Diplogasteromorpha</taxon>
        <taxon>Diplogasteroidea</taxon>
        <taxon>Neodiplogasteridae</taxon>
        <taxon>Pristionchus</taxon>
    </lineage>
</organism>
<feature type="non-terminal residue" evidence="1">
    <location>
        <position position="69"/>
    </location>
</feature>
<keyword evidence="2" id="KW-1185">Reference proteome</keyword>
<reference evidence="1" key="1">
    <citation type="submission" date="2023-10" db="EMBL/GenBank/DDBJ databases">
        <title>Genome assembly of Pristionchus species.</title>
        <authorList>
            <person name="Yoshida K."/>
            <person name="Sommer R.J."/>
        </authorList>
    </citation>
    <scope>NUCLEOTIDE SEQUENCE</scope>
    <source>
        <strain evidence="1">RS5133</strain>
    </source>
</reference>
<comment type="caution">
    <text evidence="1">The sequence shown here is derived from an EMBL/GenBank/DDBJ whole genome shotgun (WGS) entry which is preliminary data.</text>
</comment>
<sequence>DVLPSVRISDTKSEPIIQRQSRFRLPFSAVPARADRIRPNAAAKRTELSLLHSLFRPFQSHESPRSVKV</sequence>
<gene>
    <name evidence="1" type="ORF">PFISCL1PPCAC_448</name>
</gene>
<accession>A0AAV5UPW9</accession>
<proteinExistence type="predicted"/>
<name>A0AAV5UPW9_9BILA</name>
<feature type="non-terminal residue" evidence="1">
    <location>
        <position position="1"/>
    </location>
</feature>
<dbReference type="AlphaFoldDB" id="A0AAV5UPW9"/>
<dbReference type="Proteomes" id="UP001432322">
    <property type="component" value="Unassembled WGS sequence"/>
</dbReference>
<dbReference type="EMBL" id="BTSY01000001">
    <property type="protein sequence ID" value="GMT09151.1"/>
    <property type="molecule type" value="Genomic_DNA"/>
</dbReference>
<evidence type="ECO:0000313" key="2">
    <source>
        <dbReference type="Proteomes" id="UP001432322"/>
    </source>
</evidence>
<evidence type="ECO:0000313" key="1">
    <source>
        <dbReference type="EMBL" id="GMT09151.1"/>
    </source>
</evidence>